<keyword evidence="5" id="KW-1185">Reference proteome</keyword>
<dbReference type="GO" id="GO:0015768">
    <property type="term" value="P:maltose transport"/>
    <property type="evidence" value="ECO:0007669"/>
    <property type="project" value="TreeGrafter"/>
</dbReference>
<dbReference type="GO" id="GO:0042956">
    <property type="term" value="P:maltodextrin transmembrane transport"/>
    <property type="evidence" value="ECO:0007669"/>
    <property type="project" value="TreeGrafter"/>
</dbReference>
<dbReference type="GO" id="GO:1901982">
    <property type="term" value="F:maltose binding"/>
    <property type="evidence" value="ECO:0007669"/>
    <property type="project" value="TreeGrafter"/>
</dbReference>
<proteinExistence type="inferred from homology"/>
<dbReference type="SUPFAM" id="SSF53850">
    <property type="entry name" value="Periplasmic binding protein-like II"/>
    <property type="match status" value="1"/>
</dbReference>
<dbReference type="InterPro" id="IPR006059">
    <property type="entry name" value="SBP"/>
</dbReference>
<dbReference type="EMBL" id="VMNX01000205">
    <property type="protein sequence ID" value="MPY53613.1"/>
    <property type="molecule type" value="Genomic_DNA"/>
</dbReference>
<dbReference type="Pfam" id="PF01547">
    <property type="entry name" value="SBP_bac_1"/>
    <property type="match status" value="1"/>
</dbReference>
<sequence length="431" mass="47463">MSASNAPGISRRRVLGLAGAAAAATGLTACGSGAPESDSEQGGGKSGTFTAYWNPGHNYEAYQKVIKEFENDHDVTVRLQMYQWEELETRLLADLQAGRAPDVLEEPGGWAQRYALSGDALSLQKYLDEDGKAMGFPDDWQSAAVKHNTHSGEVYGIQLHMTCQLLVYNKEMFADAGVQPPTTWEEVVDVAKELTHDGVYGLQLNQDQAYGWPWMLQNGVLEYDNRTKKVMQPQDAAIEALQFQADLVHRHKVSPVPVPSKDYSAPQKAFSAERAAMIVTGPWDLPVIGQSSPDLEFGIAQMPTGRRQATLLAGTSLFIPKKAPRPDLSWDFIKRMTTLETELAATKETGMLMPRRSWSGNPEVKRDADIAAFAQGLTYAEDAHPQTYLSGKGTELDQAWKTLYQSVLMTGKAVPTAYREYTDAARKLITD</sequence>
<comment type="caution">
    <text evidence="4">The sequence shown here is derived from an EMBL/GenBank/DDBJ whole genome shotgun (WGS) entry which is preliminary data.</text>
</comment>
<organism evidence="4 5">
    <name type="scientific">Streptomyces acidicola</name>
    <dbReference type="NCBI Taxonomy" id="2596892"/>
    <lineage>
        <taxon>Bacteria</taxon>
        <taxon>Bacillati</taxon>
        <taxon>Actinomycetota</taxon>
        <taxon>Actinomycetes</taxon>
        <taxon>Kitasatosporales</taxon>
        <taxon>Streptomycetaceae</taxon>
        <taxon>Streptomyces</taxon>
    </lineage>
</organism>
<dbReference type="AlphaFoldDB" id="A0A5N8X1Z3"/>
<dbReference type="PANTHER" id="PTHR30061:SF50">
    <property type="entry name" value="MALTOSE_MALTODEXTRIN-BINDING PERIPLASMIC PROTEIN"/>
    <property type="match status" value="1"/>
</dbReference>
<evidence type="ECO:0000256" key="2">
    <source>
        <dbReference type="ARBA" id="ARBA00022448"/>
    </source>
</evidence>
<evidence type="ECO:0000313" key="5">
    <source>
        <dbReference type="Proteomes" id="UP000373149"/>
    </source>
</evidence>
<accession>A0A5N8X1Z3</accession>
<dbReference type="InterPro" id="IPR006311">
    <property type="entry name" value="TAT_signal"/>
</dbReference>
<evidence type="ECO:0000256" key="1">
    <source>
        <dbReference type="ARBA" id="ARBA00008520"/>
    </source>
</evidence>
<dbReference type="Proteomes" id="UP000373149">
    <property type="component" value="Unassembled WGS sequence"/>
</dbReference>
<evidence type="ECO:0000256" key="3">
    <source>
        <dbReference type="ARBA" id="ARBA00022729"/>
    </source>
</evidence>
<keyword evidence="3" id="KW-0732">Signal</keyword>
<comment type="similarity">
    <text evidence="1">Belongs to the bacterial solute-binding protein 1 family.</text>
</comment>
<evidence type="ECO:0000313" key="4">
    <source>
        <dbReference type="EMBL" id="MPY53613.1"/>
    </source>
</evidence>
<dbReference type="PROSITE" id="PS51318">
    <property type="entry name" value="TAT"/>
    <property type="match status" value="1"/>
</dbReference>
<reference evidence="4 5" key="1">
    <citation type="submission" date="2019-09" db="EMBL/GenBank/DDBJ databases">
        <authorList>
            <person name="Duangmal K."/>
            <person name="Teo W.F.A."/>
            <person name="Lipun K."/>
        </authorList>
    </citation>
    <scope>NUCLEOTIDE SEQUENCE [LARGE SCALE GENOMIC DNA]</scope>
    <source>
        <strain evidence="4 5">K1PN6</strain>
    </source>
</reference>
<dbReference type="PANTHER" id="PTHR30061">
    <property type="entry name" value="MALTOSE-BINDING PERIPLASMIC PROTEIN"/>
    <property type="match status" value="1"/>
</dbReference>
<gene>
    <name evidence="4" type="ORF">FPZ41_35610</name>
</gene>
<name>A0A5N8X1Z3_9ACTN</name>
<protein>
    <submittedName>
        <fullName evidence="4">Extracellular solute-binding protein</fullName>
    </submittedName>
</protein>
<dbReference type="Gene3D" id="3.40.190.10">
    <property type="entry name" value="Periplasmic binding protein-like II"/>
    <property type="match status" value="2"/>
</dbReference>
<keyword evidence="2" id="KW-0813">Transport</keyword>
<dbReference type="RefSeq" id="WP_152867710.1">
    <property type="nucleotide sequence ID" value="NZ_VMNX01000205.1"/>
</dbReference>
<dbReference type="GO" id="GO:0055052">
    <property type="term" value="C:ATP-binding cassette (ABC) transporter complex, substrate-binding subunit-containing"/>
    <property type="evidence" value="ECO:0007669"/>
    <property type="project" value="TreeGrafter"/>
</dbReference>